<reference evidence="2 3" key="1">
    <citation type="journal article" date="2021" name="Arch. Microbiol.">
        <title>Thalassobius aquimarinus sp. nov., isolated from the Sea of Japan seashore.</title>
        <authorList>
            <person name="Kurilenko V.V."/>
            <person name="Romanenko L.A."/>
            <person name="Chernysheva N.Y."/>
            <person name="Velansky P.V."/>
            <person name="Tekutyeva L.A."/>
            <person name="Isaeva M.P."/>
            <person name="Mikhailov V.V."/>
        </authorList>
    </citation>
    <scope>NUCLEOTIDE SEQUENCE [LARGE SCALE GENOMIC DNA]</scope>
    <source>
        <strain evidence="2 3">KMM 8518</strain>
    </source>
</reference>
<dbReference type="Gene3D" id="1.10.10.10">
    <property type="entry name" value="Winged helix-like DNA-binding domain superfamily/Winged helix DNA-binding domain"/>
    <property type="match status" value="1"/>
</dbReference>
<dbReference type="EMBL" id="JADMKU010000014">
    <property type="protein sequence ID" value="MBR9652324.1"/>
    <property type="molecule type" value="Genomic_DNA"/>
</dbReference>
<dbReference type="InterPro" id="IPR016032">
    <property type="entry name" value="Sig_transdc_resp-reg_C-effctor"/>
</dbReference>
<organism evidence="2 3">
    <name type="scientific">Thalassovita aquimarina</name>
    <dbReference type="NCBI Taxonomy" id="2785917"/>
    <lineage>
        <taxon>Bacteria</taxon>
        <taxon>Pseudomonadati</taxon>
        <taxon>Pseudomonadota</taxon>
        <taxon>Alphaproteobacteria</taxon>
        <taxon>Rhodobacterales</taxon>
        <taxon>Roseobacteraceae</taxon>
        <taxon>Thalassovita</taxon>
    </lineage>
</organism>
<dbReference type="SMART" id="SM00421">
    <property type="entry name" value="HTH_LUXR"/>
    <property type="match status" value="1"/>
</dbReference>
<comment type="caution">
    <text evidence="2">The sequence shown here is derived from an EMBL/GenBank/DDBJ whole genome shotgun (WGS) entry which is preliminary data.</text>
</comment>
<dbReference type="InterPro" id="IPR036388">
    <property type="entry name" value="WH-like_DNA-bd_sf"/>
</dbReference>
<protein>
    <submittedName>
        <fullName evidence="2">Helix-turn-helix transcriptional regulator</fullName>
    </submittedName>
</protein>
<name>A0ABS5HTL8_9RHOB</name>
<proteinExistence type="predicted"/>
<evidence type="ECO:0000313" key="3">
    <source>
        <dbReference type="Proteomes" id="UP001195941"/>
    </source>
</evidence>
<dbReference type="InterPro" id="IPR000792">
    <property type="entry name" value="Tscrpt_reg_LuxR_C"/>
</dbReference>
<dbReference type="RefSeq" id="WP_212701843.1">
    <property type="nucleotide sequence ID" value="NZ_JADMKU010000014.1"/>
</dbReference>
<feature type="domain" description="HTH luxR-type" evidence="1">
    <location>
        <begin position="304"/>
        <end position="361"/>
    </location>
</feature>
<evidence type="ECO:0000259" key="1">
    <source>
        <dbReference type="SMART" id="SM00421"/>
    </source>
</evidence>
<dbReference type="SUPFAM" id="SSF46894">
    <property type="entry name" value="C-terminal effector domain of the bipartite response regulators"/>
    <property type="match status" value="1"/>
</dbReference>
<keyword evidence="3" id="KW-1185">Reference proteome</keyword>
<accession>A0ABS5HTL8</accession>
<sequence length="369" mass="41110">MPLAELNDALEMIYSSVDDDAALSRLAPRLGRMIGAAAGDIVTERPQDDLIVTHSSFGFDPAFLENHDSDFLGENTWFGALRRLPAERFHAVEDEAPMPRDTRYSNGWVRPQHFDQSLGAVLDCAQGQYSWIGFVRESGSPKYGPEDRFLNDLLPHLRRMMRLRRRLFQTDEEKVEAYALLDRLHLPVFLLQQDFKVSAMNEAAERLQSADCFIRLSRDGRLMMEGCQNDLLTRKLRQAGQPHEVSTKPPFESMVIHGKGGKLAVMHFIPLPHRGPSGAAGHIAAVVRPVDCPLTDVTCLLAQAYDLTDTEARLANFIGSGASLCDFAEAAGMAPSTARWHLKNIEQKTGTSRIEQVVALVRNFQSVPA</sequence>
<gene>
    <name evidence="2" type="ORF">IT775_14485</name>
</gene>
<evidence type="ECO:0000313" key="2">
    <source>
        <dbReference type="EMBL" id="MBR9652324.1"/>
    </source>
</evidence>
<dbReference type="Proteomes" id="UP001195941">
    <property type="component" value="Unassembled WGS sequence"/>
</dbReference>